<reference evidence="2 3" key="1">
    <citation type="submission" date="2018-03" db="EMBL/GenBank/DDBJ databases">
        <title>Genomic Encyclopedia of Archaeal and Bacterial Type Strains, Phase II (KMG-II): from individual species to whole genera.</title>
        <authorList>
            <person name="Goeker M."/>
        </authorList>
    </citation>
    <scope>NUCLEOTIDE SEQUENCE [LARGE SCALE GENOMIC DNA]</scope>
    <source>
        <strain evidence="2 3">DSM 45211</strain>
    </source>
</reference>
<name>A0A2P8DEZ7_9ACTN</name>
<sequence length="87" mass="9770">MLLTVVILGIAVIVWLLHLMQRDMSELVYALLDVHPDDGDDGWPDDPDDDAPDGHHIRPLDPANVDLHTATERTLRYAEHARPGVRT</sequence>
<protein>
    <submittedName>
        <fullName evidence="2">Uncharacterized protein</fullName>
    </submittedName>
</protein>
<dbReference type="EMBL" id="PYGE01000028">
    <property type="protein sequence ID" value="PSK95793.1"/>
    <property type="molecule type" value="Genomic_DNA"/>
</dbReference>
<feature type="compositionally biased region" description="Acidic residues" evidence="1">
    <location>
        <begin position="38"/>
        <end position="51"/>
    </location>
</feature>
<proteinExistence type="predicted"/>
<dbReference type="RefSeq" id="WP_106539795.1">
    <property type="nucleotide sequence ID" value="NZ_PYGE01000028.1"/>
</dbReference>
<evidence type="ECO:0000256" key="1">
    <source>
        <dbReference type="SAM" id="MobiDB-lite"/>
    </source>
</evidence>
<comment type="caution">
    <text evidence="2">The sequence shown here is derived from an EMBL/GenBank/DDBJ whole genome shotgun (WGS) entry which is preliminary data.</text>
</comment>
<dbReference type="Proteomes" id="UP000243528">
    <property type="component" value="Unassembled WGS sequence"/>
</dbReference>
<feature type="region of interest" description="Disordered" evidence="1">
    <location>
        <begin position="37"/>
        <end position="62"/>
    </location>
</feature>
<gene>
    <name evidence="2" type="ORF">CLV30_12845</name>
</gene>
<organism evidence="2 3">
    <name type="scientific">Haloactinopolyspora alba</name>
    <dbReference type="NCBI Taxonomy" id="648780"/>
    <lineage>
        <taxon>Bacteria</taxon>
        <taxon>Bacillati</taxon>
        <taxon>Actinomycetota</taxon>
        <taxon>Actinomycetes</taxon>
        <taxon>Jiangellales</taxon>
        <taxon>Jiangellaceae</taxon>
        <taxon>Haloactinopolyspora</taxon>
    </lineage>
</organism>
<dbReference type="AlphaFoldDB" id="A0A2P8DEZ7"/>
<evidence type="ECO:0000313" key="2">
    <source>
        <dbReference type="EMBL" id="PSK95793.1"/>
    </source>
</evidence>
<evidence type="ECO:0000313" key="3">
    <source>
        <dbReference type="Proteomes" id="UP000243528"/>
    </source>
</evidence>
<keyword evidence="3" id="KW-1185">Reference proteome</keyword>
<accession>A0A2P8DEZ7</accession>